<keyword evidence="7" id="KW-0934">Plastid</keyword>
<protein>
    <recommendedName>
        <fullName evidence="6">ABC transmembrane type-2 domain-containing protein</fullName>
    </recommendedName>
</protein>
<feature type="transmembrane region" description="Helical" evidence="5">
    <location>
        <begin position="226"/>
        <end position="248"/>
    </location>
</feature>
<evidence type="ECO:0000256" key="1">
    <source>
        <dbReference type="ARBA" id="ARBA00004141"/>
    </source>
</evidence>
<feature type="transmembrane region" description="Helical" evidence="5">
    <location>
        <begin position="51"/>
        <end position="73"/>
    </location>
</feature>
<evidence type="ECO:0000256" key="4">
    <source>
        <dbReference type="ARBA" id="ARBA00023136"/>
    </source>
</evidence>
<proteinExistence type="predicted"/>
<sequence>MVHELKSFQYKITKKLQLPINIYINNFYQGFFYEIYGLIKRLYLQTTRRPATLISGIMQPLLWLFLFGSLFQYTPIGFFAKQSKYNTFLSPGIIIFTSFTGSLNAGLPIIFDREFGFLNKLLTSPLKSRDSLLFSTIVFTIAITTIQIIFVILCNIFVDKDNNYNIINITQILLIVLCTTFSTSLISTYLAFILPGHIELLAFILIINLPMLFSSTALAPLKFMPYWLQITAFINPLTYAIELTRFIVSTDTNTWIISTISQYLTFEEGLCILLFINIMTILIIKNAIFYRLE</sequence>
<dbReference type="InterPro" id="IPR047817">
    <property type="entry name" value="ABC2_TM_bact-type"/>
</dbReference>
<gene>
    <name evidence="7" type="primary">ycf38</name>
</gene>
<evidence type="ECO:0000256" key="3">
    <source>
        <dbReference type="ARBA" id="ARBA00022989"/>
    </source>
</evidence>
<evidence type="ECO:0000313" key="7">
    <source>
        <dbReference type="EMBL" id="QCI06144.1"/>
    </source>
</evidence>
<evidence type="ECO:0000256" key="5">
    <source>
        <dbReference type="SAM" id="Phobius"/>
    </source>
</evidence>
<feature type="transmembrane region" description="Helical" evidence="5">
    <location>
        <begin position="170"/>
        <end position="193"/>
    </location>
</feature>
<feature type="domain" description="ABC transmembrane type-2" evidence="6">
    <location>
        <begin position="51"/>
        <end position="287"/>
    </location>
</feature>
<dbReference type="AlphaFoldDB" id="A0A4D6WQV3"/>
<feature type="transmembrane region" description="Helical" evidence="5">
    <location>
        <begin position="20"/>
        <end position="39"/>
    </location>
</feature>
<feature type="transmembrane region" description="Helical" evidence="5">
    <location>
        <begin position="200"/>
        <end position="220"/>
    </location>
</feature>
<evidence type="ECO:0000256" key="2">
    <source>
        <dbReference type="ARBA" id="ARBA00022692"/>
    </source>
</evidence>
<feature type="transmembrane region" description="Helical" evidence="5">
    <location>
        <begin position="93"/>
        <end position="111"/>
    </location>
</feature>
<dbReference type="InterPro" id="IPR051328">
    <property type="entry name" value="T7SS_ABC-Transporter"/>
</dbReference>
<dbReference type="PANTHER" id="PTHR43077:SF10">
    <property type="entry name" value="TRANSPORT PERMEASE PROTEIN"/>
    <property type="match status" value="1"/>
</dbReference>
<dbReference type="Pfam" id="PF01061">
    <property type="entry name" value="ABC2_membrane"/>
    <property type="match status" value="1"/>
</dbReference>
<comment type="subcellular location">
    <subcellularLocation>
        <location evidence="1">Membrane</location>
        <topology evidence="1">Multi-pass membrane protein</topology>
    </subcellularLocation>
</comment>
<reference evidence="7" key="1">
    <citation type="journal article" date="2019" name="Mol. Phylogenet. Evol.">
        <title>Morphological evolution and classification of the red algal order Ceramiales inferred using plastid phylogenomics.</title>
        <authorList>
            <person name="Diaz-Tapia P."/>
            <person name="Pasella M.M."/>
            <person name="Verbruggen H."/>
            <person name="Maggs C.A."/>
        </authorList>
    </citation>
    <scope>NUCLEOTIDE SEQUENCE</scope>
    <source>
        <strain evidence="7">VRM320</strain>
    </source>
</reference>
<accession>A0A4D6WQV3</accession>
<feature type="transmembrane region" description="Helical" evidence="5">
    <location>
        <begin position="269"/>
        <end position="290"/>
    </location>
</feature>
<dbReference type="PROSITE" id="PS51012">
    <property type="entry name" value="ABC_TM2"/>
    <property type="match status" value="1"/>
</dbReference>
<keyword evidence="2 5" id="KW-0812">Transmembrane</keyword>
<name>A0A4D6WQV3_9FLOR</name>
<keyword evidence="3 5" id="KW-1133">Transmembrane helix</keyword>
<dbReference type="GO" id="GO:0016020">
    <property type="term" value="C:membrane"/>
    <property type="evidence" value="ECO:0007669"/>
    <property type="project" value="UniProtKB-SubCell"/>
</dbReference>
<dbReference type="PANTHER" id="PTHR43077">
    <property type="entry name" value="TRANSPORT PERMEASE YVFS-RELATED"/>
    <property type="match status" value="1"/>
</dbReference>
<dbReference type="EMBL" id="MK814651">
    <property type="protein sequence ID" value="QCI06144.1"/>
    <property type="molecule type" value="Genomic_DNA"/>
</dbReference>
<feature type="transmembrane region" description="Helical" evidence="5">
    <location>
        <begin position="132"/>
        <end position="158"/>
    </location>
</feature>
<reference evidence="7" key="2">
    <citation type="submission" date="2019-04" db="EMBL/GenBank/DDBJ databases">
        <authorList>
            <person name="Pasella M."/>
        </authorList>
    </citation>
    <scope>NUCLEOTIDE SEQUENCE</scope>
    <source>
        <strain evidence="7">VRM320</strain>
    </source>
</reference>
<evidence type="ECO:0000259" key="6">
    <source>
        <dbReference type="PROSITE" id="PS51012"/>
    </source>
</evidence>
<dbReference type="InterPro" id="IPR013525">
    <property type="entry name" value="ABC2_TM"/>
</dbReference>
<keyword evidence="4 5" id="KW-0472">Membrane</keyword>
<dbReference type="GO" id="GO:0140359">
    <property type="term" value="F:ABC-type transporter activity"/>
    <property type="evidence" value="ECO:0007669"/>
    <property type="project" value="InterPro"/>
</dbReference>
<organism evidence="7">
    <name type="scientific">Dicranema revolutum</name>
    <dbReference type="NCBI Taxonomy" id="239144"/>
    <lineage>
        <taxon>Eukaryota</taxon>
        <taxon>Rhodophyta</taxon>
        <taxon>Florideophyceae</taxon>
        <taxon>Rhodymeniophycidae</taxon>
        <taxon>Gigartinales</taxon>
        <taxon>Dicranemataceae</taxon>
        <taxon>Dicranema</taxon>
    </lineage>
</organism>
<geneLocation type="plastid" evidence="7"/>